<reference evidence="4" key="2">
    <citation type="journal article" date="2021" name="PeerJ">
        <title>Extensive microbial diversity within the chicken gut microbiome revealed by metagenomics and culture.</title>
        <authorList>
            <person name="Gilroy R."/>
            <person name="Ravi A."/>
            <person name="Getino M."/>
            <person name="Pursley I."/>
            <person name="Horton D.L."/>
            <person name="Alikhan N.F."/>
            <person name="Baker D."/>
            <person name="Gharbi K."/>
            <person name="Hall N."/>
            <person name="Watson M."/>
            <person name="Adriaenssens E.M."/>
            <person name="Foster-Nyarko E."/>
            <person name="Jarju S."/>
            <person name="Secka A."/>
            <person name="Antonio M."/>
            <person name="Oren A."/>
            <person name="Chaudhuri R.R."/>
            <person name="La Ragione R."/>
            <person name="Hildebrand F."/>
            <person name="Pallen M.J."/>
        </authorList>
    </citation>
    <scope>NUCLEOTIDE SEQUENCE</scope>
    <source>
        <strain evidence="4">ChiBcec15-4380</strain>
    </source>
</reference>
<dbReference type="AlphaFoldDB" id="A0A9D1DJF1"/>
<dbReference type="Pfam" id="PF01408">
    <property type="entry name" value="GFO_IDH_MocA"/>
    <property type="match status" value="1"/>
</dbReference>
<evidence type="ECO:0000313" key="5">
    <source>
        <dbReference type="Proteomes" id="UP000824239"/>
    </source>
</evidence>
<dbReference type="Proteomes" id="UP000824239">
    <property type="component" value="Unassembled WGS sequence"/>
</dbReference>
<organism evidence="4 5">
    <name type="scientific">Candidatus Avoscillospira avicola</name>
    <dbReference type="NCBI Taxonomy" id="2840706"/>
    <lineage>
        <taxon>Bacteria</taxon>
        <taxon>Bacillati</taxon>
        <taxon>Bacillota</taxon>
        <taxon>Clostridia</taxon>
        <taxon>Eubacteriales</taxon>
        <taxon>Oscillospiraceae</taxon>
        <taxon>Oscillospiraceae incertae sedis</taxon>
        <taxon>Candidatus Avoscillospira</taxon>
    </lineage>
</organism>
<dbReference type="Gene3D" id="3.40.50.720">
    <property type="entry name" value="NAD(P)-binding Rossmann-like Domain"/>
    <property type="match status" value="1"/>
</dbReference>
<comment type="caution">
    <text evidence="4">The sequence shown here is derived from an EMBL/GenBank/DDBJ whole genome shotgun (WGS) entry which is preliminary data.</text>
</comment>
<dbReference type="EMBL" id="DVHE01000082">
    <property type="protein sequence ID" value="HIR51690.1"/>
    <property type="molecule type" value="Genomic_DNA"/>
</dbReference>
<dbReference type="SUPFAM" id="SSF51735">
    <property type="entry name" value="NAD(P)-binding Rossmann-fold domains"/>
    <property type="match status" value="1"/>
</dbReference>
<comment type="similarity">
    <text evidence="1">Belongs to the Gfo/Idh/MocA family.</text>
</comment>
<name>A0A9D1DJF1_9FIRM</name>
<evidence type="ECO:0000259" key="2">
    <source>
        <dbReference type="Pfam" id="PF01408"/>
    </source>
</evidence>
<feature type="domain" description="Gfo/Idh/MocA-like oxidoreductase N-terminal" evidence="2">
    <location>
        <begin position="5"/>
        <end position="124"/>
    </location>
</feature>
<dbReference type="InterPro" id="IPR036291">
    <property type="entry name" value="NAD(P)-bd_dom_sf"/>
</dbReference>
<dbReference type="InterPro" id="IPR004104">
    <property type="entry name" value="Gfo/Idh/MocA-like_OxRdtase_C"/>
</dbReference>
<dbReference type="GO" id="GO:0000166">
    <property type="term" value="F:nucleotide binding"/>
    <property type="evidence" value="ECO:0007669"/>
    <property type="project" value="InterPro"/>
</dbReference>
<dbReference type="PANTHER" id="PTHR43377">
    <property type="entry name" value="BILIVERDIN REDUCTASE A"/>
    <property type="match status" value="1"/>
</dbReference>
<dbReference type="Pfam" id="PF02894">
    <property type="entry name" value="GFO_IDH_MocA_C"/>
    <property type="match status" value="1"/>
</dbReference>
<accession>A0A9D1DJF1</accession>
<evidence type="ECO:0000256" key="1">
    <source>
        <dbReference type="ARBA" id="ARBA00010928"/>
    </source>
</evidence>
<feature type="domain" description="Gfo/Idh/MocA-like oxidoreductase C-terminal" evidence="3">
    <location>
        <begin position="137"/>
        <end position="408"/>
    </location>
</feature>
<dbReference type="PANTHER" id="PTHR43377:SF2">
    <property type="entry name" value="BINDING ROSSMANN FOLD OXIDOREDUCTASE, PUTATIVE (AFU_ORTHOLOGUE AFUA_4G00560)-RELATED"/>
    <property type="match status" value="1"/>
</dbReference>
<evidence type="ECO:0000259" key="3">
    <source>
        <dbReference type="Pfam" id="PF02894"/>
    </source>
</evidence>
<protein>
    <submittedName>
        <fullName evidence="4">Gfo/Idh/MocA family oxidoreductase</fullName>
    </submittedName>
</protein>
<proteinExistence type="inferred from homology"/>
<gene>
    <name evidence="4" type="ORF">IAA53_10545</name>
</gene>
<dbReference type="InterPro" id="IPR000683">
    <property type="entry name" value="Gfo/Idh/MocA-like_OxRdtase_N"/>
</dbReference>
<reference evidence="4" key="1">
    <citation type="submission" date="2020-10" db="EMBL/GenBank/DDBJ databases">
        <authorList>
            <person name="Gilroy R."/>
        </authorList>
    </citation>
    <scope>NUCLEOTIDE SEQUENCE</scope>
    <source>
        <strain evidence="4">ChiBcec15-4380</strain>
    </source>
</reference>
<sequence length="427" mass="47848">MITGVLLGAGQRGEVYASYALKNPSEFRILAVAEPLEERRKEIQRLHHIPDSLAFESWEQLLAMDRFADCVLVCTQDRFHTAPVKKALEKGYHVLCEKPMSPLESECVEMGEYARRYGKTITVCHVLRYSPFYTRLKKILDAGTIGDIVSIQHIESVGYWHQAHSFVRGNWRRKDETSPMILAKCCHDMDLLLWLTGEHCQQVSSFGSLKHFRPEFAPEGAAPRCFDGCKVTDTCPYYCGRLYLDREAPGVTELLQKLVALDGSREAVEQNLKTGPYGRCVYYCDNDVVDHQVVNLQLTHGVTVSFTMCAFTGVGSRITNIMGTRGQILGDMEGSWLEIRDFLTDDVTKIQIQTGSSGHSGSDDAFMKGFLRTVATNGAFELSSASMSVESHLVALAAEKSRTEGCTIDMEQYRQALLDQLARKEAE</sequence>
<evidence type="ECO:0000313" key="4">
    <source>
        <dbReference type="EMBL" id="HIR51690.1"/>
    </source>
</evidence>
<dbReference type="Gene3D" id="3.30.360.10">
    <property type="entry name" value="Dihydrodipicolinate Reductase, domain 2"/>
    <property type="match status" value="1"/>
</dbReference>
<dbReference type="SUPFAM" id="SSF55347">
    <property type="entry name" value="Glyceraldehyde-3-phosphate dehydrogenase-like, C-terminal domain"/>
    <property type="match status" value="1"/>
</dbReference>
<dbReference type="InterPro" id="IPR051450">
    <property type="entry name" value="Gfo/Idh/MocA_Oxidoreductases"/>
</dbReference>